<dbReference type="EnsemblPlants" id="AET3Gv20821200.15">
    <property type="protein sequence ID" value="AET3Gv20821200.15"/>
    <property type="gene ID" value="AET3Gv20821200"/>
</dbReference>
<name>A0A453FXS6_AEGTS</name>
<dbReference type="AlphaFoldDB" id="A0A453FXS6"/>
<organism evidence="1 2">
    <name type="scientific">Aegilops tauschii subsp. strangulata</name>
    <name type="common">Goatgrass</name>
    <dbReference type="NCBI Taxonomy" id="200361"/>
    <lineage>
        <taxon>Eukaryota</taxon>
        <taxon>Viridiplantae</taxon>
        <taxon>Streptophyta</taxon>
        <taxon>Embryophyta</taxon>
        <taxon>Tracheophyta</taxon>
        <taxon>Spermatophyta</taxon>
        <taxon>Magnoliopsida</taxon>
        <taxon>Liliopsida</taxon>
        <taxon>Poales</taxon>
        <taxon>Poaceae</taxon>
        <taxon>BOP clade</taxon>
        <taxon>Pooideae</taxon>
        <taxon>Triticodae</taxon>
        <taxon>Triticeae</taxon>
        <taxon>Triticinae</taxon>
        <taxon>Aegilops</taxon>
    </lineage>
</organism>
<protein>
    <submittedName>
        <fullName evidence="1">Uncharacterized protein</fullName>
    </submittedName>
</protein>
<reference evidence="1" key="5">
    <citation type="journal article" date="2021" name="G3 (Bethesda)">
        <title>Aegilops tauschii genome assembly Aet v5.0 features greater sequence contiguity and improved annotation.</title>
        <authorList>
            <person name="Wang L."/>
            <person name="Zhu T."/>
            <person name="Rodriguez J.C."/>
            <person name="Deal K.R."/>
            <person name="Dubcovsky J."/>
            <person name="McGuire P.E."/>
            <person name="Lux T."/>
            <person name="Spannagl M."/>
            <person name="Mayer K.F.X."/>
            <person name="Baldrich P."/>
            <person name="Meyers B.C."/>
            <person name="Huo N."/>
            <person name="Gu Y.Q."/>
            <person name="Zhou H."/>
            <person name="Devos K.M."/>
            <person name="Bennetzen J.L."/>
            <person name="Unver T."/>
            <person name="Budak H."/>
            <person name="Gulick P.J."/>
            <person name="Galiba G."/>
            <person name="Kalapos B."/>
            <person name="Nelson D.R."/>
            <person name="Li P."/>
            <person name="You F.M."/>
            <person name="Luo M.C."/>
            <person name="Dvorak J."/>
        </authorList>
    </citation>
    <scope>NUCLEOTIDE SEQUENCE [LARGE SCALE GENOMIC DNA]</scope>
    <source>
        <strain evidence="1">cv. AL8/78</strain>
    </source>
</reference>
<accession>A0A453FXS6</accession>
<proteinExistence type="predicted"/>
<keyword evidence="2" id="KW-1185">Reference proteome</keyword>
<evidence type="ECO:0000313" key="2">
    <source>
        <dbReference type="Proteomes" id="UP000015105"/>
    </source>
</evidence>
<reference evidence="2" key="1">
    <citation type="journal article" date="2014" name="Science">
        <title>Ancient hybridizations among the ancestral genomes of bread wheat.</title>
        <authorList>
            <consortium name="International Wheat Genome Sequencing Consortium,"/>
            <person name="Marcussen T."/>
            <person name="Sandve S.R."/>
            <person name="Heier L."/>
            <person name="Spannagl M."/>
            <person name="Pfeifer M."/>
            <person name="Jakobsen K.S."/>
            <person name="Wulff B.B."/>
            <person name="Steuernagel B."/>
            <person name="Mayer K.F."/>
            <person name="Olsen O.A."/>
        </authorList>
    </citation>
    <scope>NUCLEOTIDE SEQUENCE [LARGE SCALE GENOMIC DNA]</scope>
    <source>
        <strain evidence="2">cv. AL8/78</strain>
    </source>
</reference>
<sequence length="78" mass="9406">MLSAPSFRFVCGAAVYLYSHPHRYFFFFLRIHDWWSPRWKIQLILGRVVAPCGLRPWVMSMLKLRFPEPGFARLQRHL</sequence>
<dbReference type="Proteomes" id="UP000015105">
    <property type="component" value="Chromosome 3D"/>
</dbReference>
<dbReference type="Gramene" id="AET3Gv20821200.15">
    <property type="protein sequence ID" value="AET3Gv20821200.15"/>
    <property type="gene ID" value="AET3Gv20821200"/>
</dbReference>
<reference evidence="2" key="2">
    <citation type="journal article" date="2017" name="Nat. Plants">
        <title>The Aegilops tauschii genome reveals multiple impacts of transposons.</title>
        <authorList>
            <person name="Zhao G."/>
            <person name="Zou C."/>
            <person name="Li K."/>
            <person name="Wang K."/>
            <person name="Li T."/>
            <person name="Gao L."/>
            <person name="Zhang X."/>
            <person name="Wang H."/>
            <person name="Yang Z."/>
            <person name="Liu X."/>
            <person name="Jiang W."/>
            <person name="Mao L."/>
            <person name="Kong X."/>
            <person name="Jiao Y."/>
            <person name="Jia J."/>
        </authorList>
    </citation>
    <scope>NUCLEOTIDE SEQUENCE [LARGE SCALE GENOMIC DNA]</scope>
    <source>
        <strain evidence="2">cv. AL8/78</strain>
    </source>
</reference>
<evidence type="ECO:0000313" key="1">
    <source>
        <dbReference type="EnsemblPlants" id="AET3Gv20821200.15"/>
    </source>
</evidence>
<reference evidence="1" key="4">
    <citation type="submission" date="2019-03" db="UniProtKB">
        <authorList>
            <consortium name="EnsemblPlants"/>
        </authorList>
    </citation>
    <scope>IDENTIFICATION</scope>
</reference>
<reference evidence="1" key="3">
    <citation type="journal article" date="2017" name="Nature">
        <title>Genome sequence of the progenitor of the wheat D genome Aegilops tauschii.</title>
        <authorList>
            <person name="Luo M.C."/>
            <person name="Gu Y.Q."/>
            <person name="Puiu D."/>
            <person name="Wang H."/>
            <person name="Twardziok S.O."/>
            <person name="Deal K.R."/>
            <person name="Huo N."/>
            <person name="Zhu T."/>
            <person name="Wang L."/>
            <person name="Wang Y."/>
            <person name="McGuire P.E."/>
            <person name="Liu S."/>
            <person name="Long H."/>
            <person name="Ramasamy R.K."/>
            <person name="Rodriguez J.C."/>
            <person name="Van S.L."/>
            <person name="Yuan L."/>
            <person name="Wang Z."/>
            <person name="Xia Z."/>
            <person name="Xiao L."/>
            <person name="Anderson O.D."/>
            <person name="Ouyang S."/>
            <person name="Liang Y."/>
            <person name="Zimin A.V."/>
            <person name="Pertea G."/>
            <person name="Qi P."/>
            <person name="Bennetzen J.L."/>
            <person name="Dai X."/>
            <person name="Dawson M.W."/>
            <person name="Muller H.G."/>
            <person name="Kugler K."/>
            <person name="Rivarola-Duarte L."/>
            <person name="Spannagl M."/>
            <person name="Mayer K.F.X."/>
            <person name="Lu F.H."/>
            <person name="Bevan M.W."/>
            <person name="Leroy P."/>
            <person name="Li P."/>
            <person name="You F.M."/>
            <person name="Sun Q."/>
            <person name="Liu Z."/>
            <person name="Lyons E."/>
            <person name="Wicker T."/>
            <person name="Salzberg S.L."/>
            <person name="Devos K.M."/>
            <person name="Dvorak J."/>
        </authorList>
    </citation>
    <scope>NUCLEOTIDE SEQUENCE [LARGE SCALE GENOMIC DNA]</scope>
    <source>
        <strain evidence="1">cv. AL8/78</strain>
    </source>
</reference>